<dbReference type="CDD" id="cd04515">
    <property type="entry name" value="Alpha_kinase"/>
    <property type="match status" value="1"/>
</dbReference>
<dbReference type="InterPro" id="IPR051852">
    <property type="entry name" value="Alpha-type_PK"/>
</dbReference>
<proteinExistence type="predicted"/>
<evidence type="ECO:0000256" key="1">
    <source>
        <dbReference type="ARBA" id="ARBA00022527"/>
    </source>
</evidence>
<dbReference type="Pfam" id="PF02816">
    <property type="entry name" value="Alpha_kinase"/>
    <property type="match status" value="1"/>
</dbReference>
<dbReference type="Proteomes" id="UP000039865">
    <property type="component" value="Unassembled WGS sequence"/>
</dbReference>
<evidence type="ECO:0000256" key="5">
    <source>
        <dbReference type="ARBA" id="ARBA00022840"/>
    </source>
</evidence>
<keyword evidence="4 7" id="KW-0418">Kinase</keyword>
<protein>
    <submittedName>
        <fullName evidence="7">Mhck ef2 kinase domain family protein</fullName>
    </submittedName>
</protein>
<evidence type="ECO:0000313" key="7">
    <source>
        <dbReference type="EMBL" id="CDW74220.1"/>
    </source>
</evidence>
<dbReference type="PANTHER" id="PTHR45992">
    <property type="entry name" value="EUKARYOTIC ELONGATION FACTOR 2 KINASE-RELATED"/>
    <property type="match status" value="1"/>
</dbReference>
<dbReference type="OrthoDB" id="299639at2759"/>
<keyword evidence="8" id="KW-1185">Reference proteome</keyword>
<dbReference type="SMART" id="SM00811">
    <property type="entry name" value="Alpha_kinase"/>
    <property type="match status" value="1"/>
</dbReference>
<accession>A0A077ZW99</accession>
<keyword evidence="2" id="KW-0808">Transferase</keyword>
<dbReference type="Gene3D" id="3.20.200.10">
    <property type="entry name" value="MHCK/EF2 kinase"/>
    <property type="match status" value="1"/>
</dbReference>
<dbReference type="SUPFAM" id="SSF56112">
    <property type="entry name" value="Protein kinase-like (PK-like)"/>
    <property type="match status" value="1"/>
</dbReference>
<keyword evidence="5" id="KW-0067">ATP-binding</keyword>
<dbReference type="GO" id="GO:0005524">
    <property type="term" value="F:ATP binding"/>
    <property type="evidence" value="ECO:0007669"/>
    <property type="project" value="UniProtKB-KW"/>
</dbReference>
<feature type="domain" description="Alpha-type protein kinase" evidence="6">
    <location>
        <begin position="56"/>
        <end position="279"/>
    </location>
</feature>
<reference evidence="7 8" key="1">
    <citation type="submission" date="2014-06" db="EMBL/GenBank/DDBJ databases">
        <authorList>
            <person name="Swart Estienne"/>
        </authorList>
    </citation>
    <scope>NUCLEOTIDE SEQUENCE [LARGE SCALE GENOMIC DNA]</scope>
    <source>
        <strain evidence="7 8">130c</strain>
    </source>
</reference>
<name>A0A077ZW99_STYLE</name>
<evidence type="ECO:0000256" key="3">
    <source>
        <dbReference type="ARBA" id="ARBA00022741"/>
    </source>
</evidence>
<evidence type="ECO:0000259" key="6">
    <source>
        <dbReference type="PROSITE" id="PS51158"/>
    </source>
</evidence>
<evidence type="ECO:0000256" key="4">
    <source>
        <dbReference type="ARBA" id="ARBA00022777"/>
    </source>
</evidence>
<dbReference type="EMBL" id="CCKQ01003114">
    <property type="protein sequence ID" value="CDW74220.1"/>
    <property type="molecule type" value="Genomic_DNA"/>
</dbReference>
<dbReference type="InterPro" id="IPR036280">
    <property type="entry name" value="Multihaem_cyt_sf"/>
</dbReference>
<gene>
    <name evidence="7" type="primary">Contig106.g131</name>
    <name evidence="7" type="ORF">STYLEM_3214</name>
</gene>
<dbReference type="GO" id="GO:0031037">
    <property type="term" value="P:myosin II filament disassembly"/>
    <property type="evidence" value="ECO:0007669"/>
    <property type="project" value="TreeGrafter"/>
</dbReference>
<dbReference type="InParanoid" id="A0A077ZW99"/>
<evidence type="ECO:0000256" key="2">
    <source>
        <dbReference type="ARBA" id="ARBA00022679"/>
    </source>
</evidence>
<evidence type="ECO:0000313" key="8">
    <source>
        <dbReference type="Proteomes" id="UP000039865"/>
    </source>
</evidence>
<organism evidence="7 8">
    <name type="scientific">Stylonychia lemnae</name>
    <name type="common">Ciliate</name>
    <dbReference type="NCBI Taxonomy" id="5949"/>
    <lineage>
        <taxon>Eukaryota</taxon>
        <taxon>Sar</taxon>
        <taxon>Alveolata</taxon>
        <taxon>Ciliophora</taxon>
        <taxon>Intramacronucleata</taxon>
        <taxon>Spirotrichea</taxon>
        <taxon>Stichotrichia</taxon>
        <taxon>Sporadotrichida</taxon>
        <taxon>Oxytrichidae</taxon>
        <taxon>Stylonychinae</taxon>
        <taxon>Stylonychia</taxon>
    </lineage>
</organism>
<keyword evidence="3" id="KW-0547">Nucleotide-binding</keyword>
<dbReference type="PANTHER" id="PTHR45992:SF2">
    <property type="entry name" value="EUKARYOTIC ELONGATION FACTOR 2 KINASE"/>
    <property type="match status" value="1"/>
</dbReference>
<sequence>MTVKNSILASSKWNHGINIGKKPEELKIEMKNKFLARRLNYILQPIQPGIDSYHKLLHELLCKTQINETIVDIYIEEEKFDQGVQSSVFRIVEGRDDKKKRKLVGKIPIEAGEDSREYARIKTRQLLISSIISRLYRQKLISHERLLNEAIHLQYPLPIIYELMGDQKFKGHNYIFAEPSLEKNDSSWQKYGNNLFNISSQKFSLFTHFSYVASDKELIITDLQGVENNLSDPAIHTFNKRPFMLEDGLNFRQTGFLAYFKDQHAQCTDLCKIMEIDHIRYNFQNGRSAGLINPANQTKKSEVIEEEEVKFNDKLKYYCELCMGFDEIDRKDFKNLIKEQKTDLPDFDLLLCSKCHLQAKDKTNYELMKCNNCEIETSFNTFIRSFLNQGKPEYCSDCLKIIDFICVNENCSNKECFIKKKDTIKRKSKINGKNQELIMEICLDCYKKGVRFECFKCRIDNKEITKGNEAEFLGILQYKKFICLACYRAYNAEKINCNGNGCKKVLPRLYLIFKDRDIPGKNYCDDCVNKVDLEIEDF</sequence>
<keyword evidence="1" id="KW-0723">Serine/threonine-protein kinase</keyword>
<dbReference type="SUPFAM" id="SSF48695">
    <property type="entry name" value="Multiheme cytochromes"/>
    <property type="match status" value="1"/>
</dbReference>
<dbReference type="InterPro" id="IPR004166">
    <property type="entry name" value="a-kinase_dom"/>
</dbReference>
<dbReference type="AlphaFoldDB" id="A0A077ZW99"/>
<dbReference type="GO" id="GO:0004674">
    <property type="term" value="F:protein serine/threonine kinase activity"/>
    <property type="evidence" value="ECO:0007669"/>
    <property type="project" value="UniProtKB-KW"/>
</dbReference>
<dbReference type="GO" id="GO:1903013">
    <property type="term" value="P:response to differentiation-inducing factor 1"/>
    <property type="evidence" value="ECO:0007669"/>
    <property type="project" value="TreeGrafter"/>
</dbReference>
<dbReference type="PROSITE" id="PS51158">
    <property type="entry name" value="ALPHA_KINASE"/>
    <property type="match status" value="1"/>
</dbReference>
<dbReference type="InterPro" id="IPR011009">
    <property type="entry name" value="Kinase-like_dom_sf"/>
</dbReference>